<dbReference type="EMBL" id="ML732313">
    <property type="protein sequence ID" value="KAB8070139.1"/>
    <property type="molecule type" value="Genomic_DNA"/>
</dbReference>
<gene>
    <name evidence="2" type="ORF">BDV29DRAFT_160762</name>
</gene>
<feature type="signal peptide" evidence="1">
    <location>
        <begin position="1"/>
        <end position="17"/>
    </location>
</feature>
<dbReference type="Proteomes" id="UP000326565">
    <property type="component" value="Unassembled WGS sequence"/>
</dbReference>
<dbReference type="OrthoDB" id="5336618at2759"/>
<protein>
    <recommendedName>
        <fullName evidence="4">Secreted protein</fullName>
    </recommendedName>
</protein>
<sequence>MFKSVGFCLLLATSSMAQLPTSCTPPSTPADSTYGLCAYPLNQAAAGNTQAVRDYLTNHAGCKTISGDGAGVITGLRCGGPGPEVITAGVPGWAIDSSFNPKACPPGSKCP</sequence>
<reference evidence="2 3" key="1">
    <citation type="submission" date="2019-04" db="EMBL/GenBank/DDBJ databases">
        <title>Friends and foes A comparative genomics study of 23 Aspergillus species from section Flavi.</title>
        <authorList>
            <consortium name="DOE Joint Genome Institute"/>
            <person name="Kjaerbolling I."/>
            <person name="Vesth T."/>
            <person name="Frisvad J.C."/>
            <person name="Nybo J.L."/>
            <person name="Theobald S."/>
            <person name="Kildgaard S."/>
            <person name="Isbrandt T."/>
            <person name="Kuo A."/>
            <person name="Sato A."/>
            <person name="Lyhne E.K."/>
            <person name="Kogle M.E."/>
            <person name="Wiebenga A."/>
            <person name="Kun R.S."/>
            <person name="Lubbers R.J."/>
            <person name="Makela M.R."/>
            <person name="Barry K."/>
            <person name="Chovatia M."/>
            <person name="Clum A."/>
            <person name="Daum C."/>
            <person name="Haridas S."/>
            <person name="He G."/>
            <person name="LaButti K."/>
            <person name="Lipzen A."/>
            <person name="Mondo S."/>
            <person name="Riley R."/>
            <person name="Salamov A."/>
            <person name="Simmons B.A."/>
            <person name="Magnuson J.K."/>
            <person name="Henrissat B."/>
            <person name="Mortensen U.H."/>
            <person name="Larsen T.O."/>
            <person name="Devries R.P."/>
            <person name="Grigoriev I.V."/>
            <person name="Machida M."/>
            <person name="Baker S.E."/>
            <person name="Andersen M.R."/>
        </authorList>
    </citation>
    <scope>NUCLEOTIDE SEQUENCE [LARGE SCALE GENOMIC DNA]</scope>
    <source>
        <strain evidence="2 3">CBS 151.66</strain>
    </source>
</reference>
<proteinExistence type="predicted"/>
<keyword evidence="1" id="KW-0732">Signal</keyword>
<feature type="chain" id="PRO_5024872182" description="Secreted protein" evidence="1">
    <location>
        <begin position="18"/>
        <end position="111"/>
    </location>
</feature>
<evidence type="ECO:0000313" key="3">
    <source>
        <dbReference type="Proteomes" id="UP000326565"/>
    </source>
</evidence>
<evidence type="ECO:0000313" key="2">
    <source>
        <dbReference type="EMBL" id="KAB8070139.1"/>
    </source>
</evidence>
<name>A0A5N5WPD0_9EURO</name>
<organism evidence="2 3">
    <name type="scientific">Aspergillus leporis</name>
    <dbReference type="NCBI Taxonomy" id="41062"/>
    <lineage>
        <taxon>Eukaryota</taxon>
        <taxon>Fungi</taxon>
        <taxon>Dikarya</taxon>
        <taxon>Ascomycota</taxon>
        <taxon>Pezizomycotina</taxon>
        <taxon>Eurotiomycetes</taxon>
        <taxon>Eurotiomycetidae</taxon>
        <taxon>Eurotiales</taxon>
        <taxon>Aspergillaceae</taxon>
        <taxon>Aspergillus</taxon>
        <taxon>Aspergillus subgen. Circumdati</taxon>
    </lineage>
</organism>
<evidence type="ECO:0008006" key="4">
    <source>
        <dbReference type="Google" id="ProtNLM"/>
    </source>
</evidence>
<evidence type="ECO:0000256" key="1">
    <source>
        <dbReference type="SAM" id="SignalP"/>
    </source>
</evidence>
<dbReference type="AlphaFoldDB" id="A0A5N5WPD0"/>
<accession>A0A5N5WPD0</accession>
<keyword evidence="3" id="KW-1185">Reference proteome</keyword>